<dbReference type="AlphaFoldDB" id="A0A0P0CZR3"/>
<evidence type="ECO:0000313" key="2">
    <source>
        <dbReference type="Proteomes" id="UP000057981"/>
    </source>
</evidence>
<dbReference type="KEGG" id="ahz:APS56_13905"/>
<accession>A0A0P0CZR3</accession>
<protein>
    <recommendedName>
        <fullName evidence="3">PKD domain-containing protein</fullName>
    </recommendedName>
</protein>
<dbReference type="STRING" id="1736674.APS56_13905"/>
<keyword evidence="2" id="KW-1185">Reference proteome</keyword>
<dbReference type="PROSITE" id="PS51257">
    <property type="entry name" value="PROKAR_LIPOPROTEIN"/>
    <property type="match status" value="1"/>
</dbReference>
<gene>
    <name evidence="1" type="ORF">APS56_13905</name>
</gene>
<dbReference type="RefSeq" id="WP_054729521.1">
    <property type="nucleotide sequence ID" value="NZ_CP012898.1"/>
</dbReference>
<dbReference type="OrthoDB" id="820612at2"/>
<dbReference type="EMBL" id="CP012898">
    <property type="protein sequence ID" value="ALJ06156.1"/>
    <property type="molecule type" value="Genomic_DNA"/>
</dbReference>
<evidence type="ECO:0000313" key="1">
    <source>
        <dbReference type="EMBL" id="ALJ06156.1"/>
    </source>
</evidence>
<evidence type="ECO:0008006" key="3">
    <source>
        <dbReference type="Google" id="ProtNLM"/>
    </source>
</evidence>
<organism evidence="1 2">
    <name type="scientific">Pseudalgibacter alginicilyticus</name>
    <dbReference type="NCBI Taxonomy" id="1736674"/>
    <lineage>
        <taxon>Bacteria</taxon>
        <taxon>Pseudomonadati</taxon>
        <taxon>Bacteroidota</taxon>
        <taxon>Flavobacteriia</taxon>
        <taxon>Flavobacteriales</taxon>
        <taxon>Flavobacteriaceae</taxon>
        <taxon>Pseudalgibacter</taxon>
    </lineage>
</organism>
<dbReference type="Proteomes" id="UP000057981">
    <property type="component" value="Chromosome"/>
</dbReference>
<reference evidence="1 2" key="1">
    <citation type="submission" date="2015-10" db="EMBL/GenBank/DDBJ databases">
        <authorList>
            <person name="Gilbert D.G."/>
        </authorList>
    </citation>
    <scope>NUCLEOTIDE SEQUENCE [LARGE SCALE GENOMIC DNA]</scope>
    <source>
        <strain evidence="2">HZ-22</strain>
    </source>
</reference>
<name>A0A0P0CZR3_9FLAO</name>
<proteinExistence type="predicted"/>
<sequence length="225" mass="24246">MKKFNKLFTYSLIFIASSLFILSCEDDDKLESDSGKVIPEIFNFNGPSVGFVGSELIYSVSPPRGGSEYIWTVSGAELKPIEGRTDKMGILFTQKEDLVTVTVKEKAFNGLESEVSSIEDIIVLGTPCEWTVDMQDAYADGWNGASLTFTVAGDIVVGEVTLDSGGTGTVKVLVPTESDLEISFNEGSYDEEVTYQVFDASGNKVLDEGLSPTVGVVYSAPNICP</sequence>